<evidence type="ECO:0000313" key="2">
    <source>
        <dbReference type="Proteomes" id="UP000536179"/>
    </source>
</evidence>
<dbReference type="Proteomes" id="UP000536179">
    <property type="component" value="Unassembled WGS sequence"/>
</dbReference>
<keyword evidence="2" id="KW-1185">Reference proteome</keyword>
<dbReference type="AlphaFoldDB" id="A0A7W5DU01"/>
<reference evidence="1 2" key="1">
    <citation type="submission" date="2020-08" db="EMBL/GenBank/DDBJ databases">
        <title>Genomic Encyclopedia of Type Strains, Phase III (KMG-III): the genomes of soil and plant-associated and newly described type strains.</title>
        <authorList>
            <person name="Whitman W."/>
        </authorList>
    </citation>
    <scope>NUCLEOTIDE SEQUENCE [LARGE SCALE GENOMIC DNA]</scope>
    <source>
        <strain evidence="1 2">CECT 8075</strain>
    </source>
</reference>
<gene>
    <name evidence="1" type="ORF">FHS27_000307</name>
</gene>
<proteinExistence type="predicted"/>
<comment type="caution">
    <text evidence="1">The sequence shown here is derived from an EMBL/GenBank/DDBJ whole genome shotgun (WGS) entry which is preliminary data.</text>
</comment>
<accession>A0A7W5DU01</accession>
<protein>
    <submittedName>
        <fullName evidence="1">Uncharacterized protein</fullName>
    </submittedName>
</protein>
<organism evidence="1 2">
    <name type="scientific">Aporhodopirellula rubra</name>
    <dbReference type="NCBI Taxonomy" id="980271"/>
    <lineage>
        <taxon>Bacteria</taxon>
        <taxon>Pseudomonadati</taxon>
        <taxon>Planctomycetota</taxon>
        <taxon>Planctomycetia</taxon>
        <taxon>Pirellulales</taxon>
        <taxon>Pirellulaceae</taxon>
        <taxon>Aporhodopirellula</taxon>
    </lineage>
</organism>
<evidence type="ECO:0000313" key="1">
    <source>
        <dbReference type="EMBL" id="MBB3204543.1"/>
    </source>
</evidence>
<sequence length="59" mass="6887">MRPRLPQFGIFGSQNRHGDVTKAVLAPLRVHEQWSRFERKPTVFSMGQRMNVPELAMCF</sequence>
<dbReference type="EMBL" id="JACHXU010000001">
    <property type="protein sequence ID" value="MBB3204543.1"/>
    <property type="molecule type" value="Genomic_DNA"/>
</dbReference>
<name>A0A7W5DU01_9BACT</name>